<evidence type="ECO:0000313" key="4">
    <source>
        <dbReference type="EMBL" id="EGF92288.1"/>
    </source>
</evidence>
<evidence type="ECO:0000256" key="3">
    <source>
        <dbReference type="SAM" id="SignalP"/>
    </source>
</evidence>
<feature type="signal peptide" evidence="3">
    <location>
        <begin position="1"/>
        <end position="28"/>
    </location>
</feature>
<reference evidence="5" key="1">
    <citation type="submission" date="2011-03" db="EMBL/GenBank/DDBJ databases">
        <title>Draft genome sequence of Brevundimonas diminuta.</title>
        <authorList>
            <person name="Brown P.J.B."/>
            <person name="Buechlein A."/>
            <person name="Hemmerich C."/>
            <person name="Brun Y.V."/>
        </authorList>
    </citation>
    <scope>NUCLEOTIDE SEQUENCE [LARGE SCALE GENOMIC DNA]</scope>
    <source>
        <strain evidence="5">C19</strain>
    </source>
</reference>
<dbReference type="HOGENOM" id="CLU_512712_0_0_5"/>
<dbReference type="PANTHER" id="PTHR43019">
    <property type="entry name" value="SERINE ENDOPROTEASE DEGS"/>
    <property type="match status" value="1"/>
</dbReference>
<name>F4QLE3_9CAUL</name>
<dbReference type="InterPro" id="IPR001940">
    <property type="entry name" value="Peptidase_S1C"/>
</dbReference>
<dbReference type="PANTHER" id="PTHR43019:SF23">
    <property type="entry name" value="PROTEASE DO-LIKE 5, CHLOROPLASTIC"/>
    <property type="match status" value="1"/>
</dbReference>
<dbReference type="AlphaFoldDB" id="F4QLE3"/>
<dbReference type="Gene3D" id="2.40.10.10">
    <property type="entry name" value="Trypsin-like serine proteases"/>
    <property type="match status" value="2"/>
</dbReference>
<organism evidence="4 5">
    <name type="scientific">Asticcacaulis biprosthecium C19</name>
    <dbReference type="NCBI Taxonomy" id="715226"/>
    <lineage>
        <taxon>Bacteria</taxon>
        <taxon>Pseudomonadati</taxon>
        <taxon>Pseudomonadota</taxon>
        <taxon>Alphaproteobacteria</taxon>
        <taxon>Caulobacterales</taxon>
        <taxon>Caulobacteraceae</taxon>
        <taxon>Asticcacaulis</taxon>
    </lineage>
</organism>
<proteinExistence type="predicted"/>
<dbReference type="EMBL" id="GL883077">
    <property type="protein sequence ID" value="EGF92288.1"/>
    <property type="molecule type" value="Genomic_DNA"/>
</dbReference>
<dbReference type="Proteomes" id="UP000006512">
    <property type="component" value="Unassembled WGS sequence"/>
</dbReference>
<dbReference type="SUPFAM" id="SSF50494">
    <property type="entry name" value="Trypsin-like serine proteases"/>
    <property type="match status" value="1"/>
</dbReference>
<feature type="compositionally biased region" description="Basic and acidic residues" evidence="1">
    <location>
        <begin position="372"/>
        <end position="381"/>
    </location>
</feature>
<evidence type="ECO:0000256" key="2">
    <source>
        <dbReference type="SAM" id="Phobius"/>
    </source>
</evidence>
<gene>
    <name evidence="4" type="ORF">ABI_07220</name>
</gene>
<keyword evidence="5" id="KW-1185">Reference proteome</keyword>
<dbReference type="GO" id="GO:0006508">
    <property type="term" value="P:proteolysis"/>
    <property type="evidence" value="ECO:0007669"/>
    <property type="project" value="InterPro"/>
</dbReference>
<dbReference type="eggNOG" id="COG0265">
    <property type="taxonomic scope" value="Bacteria"/>
</dbReference>
<keyword evidence="2" id="KW-0812">Transmembrane</keyword>
<dbReference type="PROSITE" id="PS51257">
    <property type="entry name" value="PROKAR_LIPOPROTEIN"/>
    <property type="match status" value="1"/>
</dbReference>
<dbReference type="InterPro" id="IPR043504">
    <property type="entry name" value="Peptidase_S1_PA_chymotrypsin"/>
</dbReference>
<keyword evidence="2" id="KW-1133">Transmembrane helix</keyword>
<dbReference type="InterPro" id="IPR009003">
    <property type="entry name" value="Peptidase_S1_PA"/>
</dbReference>
<keyword evidence="2" id="KW-0472">Membrane</keyword>
<dbReference type="PRINTS" id="PR00834">
    <property type="entry name" value="PROTEASES2C"/>
</dbReference>
<evidence type="ECO:0000256" key="1">
    <source>
        <dbReference type="SAM" id="MobiDB-lite"/>
    </source>
</evidence>
<sequence length="586" mass="62461">MGGLRFNAGAIMAAAMTLACLVAMPAMAQSSAAAAAALDIDPDLAPVNSTKALKASEQAVVRVLVIYRGFGGQPLDTVGMGSGFVVAPGYIVTNFHVVEVPPEASSADIYIVPHKDSGAAYQPVQLVKHWVEGDLALLQAPGLKIPPIKLYLTPYKNERVVSMGYPDITDHLLNRSGTALLEPADAYVTQGSIALFASTNPDGARVDTLFHTAPINHGNSGGPLLNECGQVVAVNTWTAPSTLSAGGDLDVAAGQFVATHVSALNTFLNSADVKPQTTSSPCYAKSEDEIVKDDALTRALAKASAAQEERLGEQRKAEADRAVMERLQLGAMVILSVLVLVLIGLIVRREMRHRAETHHKEPEAPTAWSEPLPEKTKPAKVEKVKPVKPVPVAKGPVKHPIPWGWILLGVVVVVVIIAFLVKDRDIYKRLAPTKAPAAAVAEGIVHMVCEVDKNASSQMVAGAGPIDFEFDAVHACVNGKTAYERQGDGSLVRYMLSDTSPIAARIEISADGTTFQRREYRLEAETYRSYQAQRAALGSLRCVTKTDPGKAGQLADNLAKVRNLSQTVLTMAPESHTVWRCAKKAG</sequence>
<feature type="transmembrane region" description="Helical" evidence="2">
    <location>
        <begin position="327"/>
        <end position="347"/>
    </location>
</feature>
<feature type="region of interest" description="Disordered" evidence="1">
    <location>
        <begin position="355"/>
        <end position="381"/>
    </location>
</feature>
<keyword evidence="3" id="KW-0732">Signal</keyword>
<dbReference type="Pfam" id="PF13365">
    <property type="entry name" value="Trypsin_2"/>
    <property type="match status" value="1"/>
</dbReference>
<evidence type="ECO:0000313" key="5">
    <source>
        <dbReference type="Proteomes" id="UP000006512"/>
    </source>
</evidence>
<accession>F4QLE3</accession>
<protein>
    <submittedName>
        <fullName evidence="4">Trypsin family protein</fullName>
    </submittedName>
</protein>
<feature type="chain" id="PRO_5003320945" evidence="3">
    <location>
        <begin position="29"/>
        <end position="586"/>
    </location>
</feature>
<feature type="transmembrane region" description="Helical" evidence="2">
    <location>
        <begin position="403"/>
        <end position="421"/>
    </location>
</feature>
<dbReference type="STRING" id="715226.ABI_07220"/>
<dbReference type="GO" id="GO:0004252">
    <property type="term" value="F:serine-type endopeptidase activity"/>
    <property type="evidence" value="ECO:0007669"/>
    <property type="project" value="InterPro"/>
</dbReference>